<dbReference type="GO" id="GO:0003677">
    <property type="term" value="F:DNA binding"/>
    <property type="evidence" value="ECO:0007669"/>
    <property type="project" value="UniProtKB-KW"/>
</dbReference>
<dbReference type="GO" id="GO:0006352">
    <property type="term" value="P:DNA-templated transcription initiation"/>
    <property type="evidence" value="ECO:0007669"/>
    <property type="project" value="InterPro"/>
</dbReference>
<dbReference type="InterPro" id="IPR039425">
    <property type="entry name" value="RNA_pol_sigma-70-like"/>
</dbReference>
<dbReference type="Pfam" id="PF08281">
    <property type="entry name" value="Sigma70_r4_2"/>
    <property type="match status" value="1"/>
</dbReference>
<name>A0A517S8X6_9PLAN</name>
<dbReference type="Gene3D" id="1.10.1740.10">
    <property type="match status" value="1"/>
</dbReference>
<dbReference type="InterPro" id="IPR013325">
    <property type="entry name" value="RNA_pol_sigma_r2"/>
</dbReference>
<gene>
    <name evidence="8" type="primary">sigE_2</name>
    <name evidence="8" type="ORF">Pan44_05970</name>
</gene>
<dbReference type="InterPro" id="IPR013249">
    <property type="entry name" value="RNA_pol_sigma70_r4_t2"/>
</dbReference>
<dbReference type="Gene3D" id="1.10.10.10">
    <property type="entry name" value="Winged helix-like DNA-binding domain superfamily/Winged helix DNA-binding domain"/>
    <property type="match status" value="1"/>
</dbReference>
<organism evidence="8 9">
    <name type="scientific">Caulifigura coniformis</name>
    <dbReference type="NCBI Taxonomy" id="2527983"/>
    <lineage>
        <taxon>Bacteria</taxon>
        <taxon>Pseudomonadati</taxon>
        <taxon>Planctomycetota</taxon>
        <taxon>Planctomycetia</taxon>
        <taxon>Planctomycetales</taxon>
        <taxon>Planctomycetaceae</taxon>
        <taxon>Caulifigura</taxon>
    </lineage>
</organism>
<dbReference type="NCBIfam" id="TIGR02937">
    <property type="entry name" value="sigma70-ECF"/>
    <property type="match status" value="1"/>
</dbReference>
<evidence type="ECO:0000259" key="7">
    <source>
        <dbReference type="Pfam" id="PF08281"/>
    </source>
</evidence>
<keyword evidence="5" id="KW-0804">Transcription</keyword>
<evidence type="ECO:0000256" key="5">
    <source>
        <dbReference type="ARBA" id="ARBA00023163"/>
    </source>
</evidence>
<dbReference type="InterPro" id="IPR014284">
    <property type="entry name" value="RNA_pol_sigma-70_dom"/>
</dbReference>
<evidence type="ECO:0000313" key="9">
    <source>
        <dbReference type="Proteomes" id="UP000315700"/>
    </source>
</evidence>
<keyword evidence="3" id="KW-0731">Sigma factor</keyword>
<dbReference type="PANTHER" id="PTHR43133:SF8">
    <property type="entry name" value="RNA POLYMERASE SIGMA FACTOR HI_1459-RELATED"/>
    <property type="match status" value="1"/>
</dbReference>
<feature type="domain" description="RNA polymerase sigma factor 70 region 4 type 2" evidence="7">
    <location>
        <begin position="125"/>
        <end position="176"/>
    </location>
</feature>
<feature type="domain" description="RNA polymerase sigma-70 region 2" evidence="6">
    <location>
        <begin position="26"/>
        <end position="91"/>
    </location>
</feature>
<dbReference type="InterPro" id="IPR007627">
    <property type="entry name" value="RNA_pol_sigma70_r2"/>
</dbReference>
<proteinExistence type="inferred from homology"/>
<evidence type="ECO:0000256" key="1">
    <source>
        <dbReference type="ARBA" id="ARBA00010641"/>
    </source>
</evidence>
<keyword evidence="4" id="KW-0238">DNA-binding</keyword>
<sequence length="190" mass="21974">MEQPALLDDLPEQASRLSVNWPEQLKRHAPWLRTVVRGRLGGWNDVDDVMQELSARVFGAVRRPMIADEAAPWLYRITIRLCLTRRRSDGRQRNFLRRWMAAMHTTGRNPTTLLEHFAEAEQAASLRAAIDQLPQIERDVFLLKHAHHWTYQAIADHLGCTSHTVEHRLLKARRLLRGLLRGQDPGEANE</sequence>
<evidence type="ECO:0000313" key="8">
    <source>
        <dbReference type="EMBL" id="QDT52585.1"/>
    </source>
</evidence>
<dbReference type="SUPFAM" id="SSF88659">
    <property type="entry name" value="Sigma3 and sigma4 domains of RNA polymerase sigma factors"/>
    <property type="match status" value="1"/>
</dbReference>
<dbReference type="Pfam" id="PF04542">
    <property type="entry name" value="Sigma70_r2"/>
    <property type="match status" value="1"/>
</dbReference>
<accession>A0A517S8X6</accession>
<evidence type="ECO:0000256" key="2">
    <source>
        <dbReference type="ARBA" id="ARBA00023015"/>
    </source>
</evidence>
<dbReference type="PANTHER" id="PTHR43133">
    <property type="entry name" value="RNA POLYMERASE ECF-TYPE SIGMA FACTO"/>
    <property type="match status" value="1"/>
</dbReference>
<dbReference type="RefSeq" id="WP_197453788.1">
    <property type="nucleotide sequence ID" value="NZ_CP036271.1"/>
</dbReference>
<keyword evidence="2" id="KW-0805">Transcription regulation</keyword>
<evidence type="ECO:0000256" key="3">
    <source>
        <dbReference type="ARBA" id="ARBA00023082"/>
    </source>
</evidence>
<dbReference type="InterPro" id="IPR036388">
    <property type="entry name" value="WH-like_DNA-bd_sf"/>
</dbReference>
<dbReference type="KEGG" id="ccos:Pan44_05970"/>
<dbReference type="SUPFAM" id="SSF88946">
    <property type="entry name" value="Sigma2 domain of RNA polymerase sigma factors"/>
    <property type="match status" value="1"/>
</dbReference>
<keyword evidence="9" id="KW-1185">Reference proteome</keyword>
<dbReference type="InParanoid" id="A0A517S8X6"/>
<dbReference type="GO" id="GO:0016987">
    <property type="term" value="F:sigma factor activity"/>
    <property type="evidence" value="ECO:0007669"/>
    <property type="project" value="UniProtKB-KW"/>
</dbReference>
<comment type="similarity">
    <text evidence="1">Belongs to the sigma-70 factor family. ECF subfamily.</text>
</comment>
<evidence type="ECO:0000256" key="4">
    <source>
        <dbReference type="ARBA" id="ARBA00023125"/>
    </source>
</evidence>
<protein>
    <submittedName>
        <fullName evidence="8">ECF RNA polymerase sigma factor SigE</fullName>
    </submittedName>
</protein>
<dbReference type="Proteomes" id="UP000315700">
    <property type="component" value="Chromosome"/>
</dbReference>
<dbReference type="InterPro" id="IPR013324">
    <property type="entry name" value="RNA_pol_sigma_r3/r4-like"/>
</dbReference>
<dbReference type="EMBL" id="CP036271">
    <property type="protein sequence ID" value="QDT52585.1"/>
    <property type="molecule type" value="Genomic_DNA"/>
</dbReference>
<reference evidence="8 9" key="1">
    <citation type="submission" date="2019-02" db="EMBL/GenBank/DDBJ databases">
        <title>Deep-cultivation of Planctomycetes and their phenomic and genomic characterization uncovers novel biology.</title>
        <authorList>
            <person name="Wiegand S."/>
            <person name="Jogler M."/>
            <person name="Boedeker C."/>
            <person name="Pinto D."/>
            <person name="Vollmers J."/>
            <person name="Rivas-Marin E."/>
            <person name="Kohn T."/>
            <person name="Peeters S.H."/>
            <person name="Heuer A."/>
            <person name="Rast P."/>
            <person name="Oberbeckmann S."/>
            <person name="Bunk B."/>
            <person name="Jeske O."/>
            <person name="Meyerdierks A."/>
            <person name="Storesund J.E."/>
            <person name="Kallscheuer N."/>
            <person name="Luecker S."/>
            <person name="Lage O.M."/>
            <person name="Pohl T."/>
            <person name="Merkel B.J."/>
            <person name="Hornburger P."/>
            <person name="Mueller R.-W."/>
            <person name="Bruemmer F."/>
            <person name="Labrenz M."/>
            <person name="Spormann A.M."/>
            <person name="Op den Camp H."/>
            <person name="Overmann J."/>
            <person name="Amann R."/>
            <person name="Jetten M.S.M."/>
            <person name="Mascher T."/>
            <person name="Medema M.H."/>
            <person name="Devos D.P."/>
            <person name="Kaster A.-K."/>
            <person name="Ovreas L."/>
            <person name="Rohde M."/>
            <person name="Galperin M.Y."/>
            <person name="Jogler C."/>
        </authorList>
    </citation>
    <scope>NUCLEOTIDE SEQUENCE [LARGE SCALE GENOMIC DNA]</scope>
    <source>
        <strain evidence="8 9">Pan44</strain>
    </source>
</reference>
<evidence type="ECO:0000259" key="6">
    <source>
        <dbReference type="Pfam" id="PF04542"/>
    </source>
</evidence>
<dbReference type="AlphaFoldDB" id="A0A517S8X6"/>